<sequence>MAKAYVTLLTKPDYLPGTLVLALGLHVVRSKYPLVVMVTPDLPREARIVLHKRGIMTYDIEALRPRGPHTLDAYDARFAETWTKLRAFELVEFERVVLLDSDMVILQNMDELLDELVLPADEVAAAHVCACNPRKLKHFPADWVPENCAHSAVKSPTMPPPVPSAHAPRPYGQLNSGTVVLNPSRDLANRIYSFLYQSERIASFTFPDQDLLAAFFQGKWRPLSWRYNALRTLRDLHTQEWRDDMVKCVHYILPEKPWHARVPAKGTMRGEFDEVNRWWWDHYDAMAREIKVTDPDGWVLVNKYVAHPSQ</sequence>
<dbReference type="PANTHER" id="PTHR11183">
    <property type="entry name" value="GLYCOGENIN SUBFAMILY MEMBER"/>
    <property type="match status" value="1"/>
</dbReference>
<name>A0A0D7A3T7_9AGAR</name>
<dbReference type="SUPFAM" id="SSF53448">
    <property type="entry name" value="Nucleotide-diphospho-sugar transferases"/>
    <property type="match status" value="1"/>
</dbReference>
<dbReference type="AlphaFoldDB" id="A0A0D7A3T7"/>
<dbReference type="Pfam" id="PF01501">
    <property type="entry name" value="Glyco_transf_8"/>
    <property type="match status" value="1"/>
</dbReference>
<accession>A0A0D7A3T7</accession>
<keyword evidence="2" id="KW-1185">Reference proteome</keyword>
<organism evidence="1 2">
    <name type="scientific">Fistulina hepatica ATCC 64428</name>
    <dbReference type="NCBI Taxonomy" id="1128425"/>
    <lineage>
        <taxon>Eukaryota</taxon>
        <taxon>Fungi</taxon>
        <taxon>Dikarya</taxon>
        <taxon>Basidiomycota</taxon>
        <taxon>Agaricomycotina</taxon>
        <taxon>Agaricomycetes</taxon>
        <taxon>Agaricomycetidae</taxon>
        <taxon>Agaricales</taxon>
        <taxon>Fistulinaceae</taxon>
        <taxon>Fistulina</taxon>
    </lineage>
</organism>
<protein>
    <submittedName>
        <fullName evidence="1">Glycosyltransferase family 8 protein</fullName>
    </submittedName>
</protein>
<dbReference type="Gene3D" id="3.90.550.10">
    <property type="entry name" value="Spore Coat Polysaccharide Biosynthesis Protein SpsA, Chain A"/>
    <property type="match status" value="1"/>
</dbReference>
<dbReference type="EMBL" id="KN882048">
    <property type="protein sequence ID" value="KIY45463.1"/>
    <property type="molecule type" value="Genomic_DNA"/>
</dbReference>
<dbReference type="Proteomes" id="UP000054144">
    <property type="component" value="Unassembled WGS sequence"/>
</dbReference>
<dbReference type="InterPro" id="IPR050587">
    <property type="entry name" value="GNT1/Glycosyltrans_8"/>
</dbReference>
<gene>
    <name evidence="1" type="ORF">FISHEDRAFT_61178</name>
</gene>
<evidence type="ECO:0000313" key="2">
    <source>
        <dbReference type="Proteomes" id="UP000054144"/>
    </source>
</evidence>
<reference evidence="1 2" key="1">
    <citation type="journal article" date="2015" name="Fungal Genet. Biol.">
        <title>Evolution of novel wood decay mechanisms in Agaricales revealed by the genome sequences of Fistulina hepatica and Cylindrobasidium torrendii.</title>
        <authorList>
            <person name="Floudas D."/>
            <person name="Held B.W."/>
            <person name="Riley R."/>
            <person name="Nagy L.G."/>
            <person name="Koehler G."/>
            <person name="Ransdell A.S."/>
            <person name="Younus H."/>
            <person name="Chow J."/>
            <person name="Chiniquy J."/>
            <person name="Lipzen A."/>
            <person name="Tritt A."/>
            <person name="Sun H."/>
            <person name="Haridas S."/>
            <person name="LaButti K."/>
            <person name="Ohm R.A."/>
            <person name="Kues U."/>
            <person name="Blanchette R.A."/>
            <person name="Grigoriev I.V."/>
            <person name="Minto R.E."/>
            <person name="Hibbett D.S."/>
        </authorList>
    </citation>
    <scope>NUCLEOTIDE SEQUENCE [LARGE SCALE GENOMIC DNA]</scope>
    <source>
        <strain evidence="1 2">ATCC 64428</strain>
    </source>
</reference>
<dbReference type="CDD" id="cd02537">
    <property type="entry name" value="GT8_Glycogenin"/>
    <property type="match status" value="1"/>
</dbReference>
<dbReference type="GO" id="GO:0016757">
    <property type="term" value="F:glycosyltransferase activity"/>
    <property type="evidence" value="ECO:0007669"/>
    <property type="project" value="InterPro"/>
</dbReference>
<dbReference type="InterPro" id="IPR029044">
    <property type="entry name" value="Nucleotide-diphossugar_trans"/>
</dbReference>
<evidence type="ECO:0000313" key="1">
    <source>
        <dbReference type="EMBL" id="KIY45463.1"/>
    </source>
</evidence>
<keyword evidence="1" id="KW-0808">Transferase</keyword>
<dbReference type="OrthoDB" id="2014201at2759"/>
<dbReference type="InterPro" id="IPR002495">
    <property type="entry name" value="Glyco_trans_8"/>
</dbReference>
<proteinExistence type="predicted"/>